<dbReference type="EMBL" id="JAEHTE010000001">
    <property type="protein sequence ID" value="MBI6882635.1"/>
    <property type="molecule type" value="Genomic_DNA"/>
</dbReference>
<dbReference type="RefSeq" id="WP_198746246.1">
    <property type="nucleotide sequence ID" value="NZ_JAEHTE010000001.1"/>
</dbReference>
<dbReference type="Proteomes" id="UP000637061">
    <property type="component" value="Unassembled WGS sequence"/>
</dbReference>
<accession>A0A8I1EBB7</accession>
<sequence length="485" mass="54067">MSSGKLTDSLIPFFTKACAWYAERPSANLPCPATIVNPASIHELDPKSREGFAAFYTRSENYSRIAFDGAILKGISTHVLPLLAGIHEQLSIDRLATIIEHHSITVDDFEDIWLTRQGQSLLFHDKAGDPVHRYDAQIAAWKAFSKLGMLSQRIRAFEESNNAAMHTNVQEAWPVSILKATSDIAFGDEDDSSLLYHNCVVGNWMLTSHNRFPENSAATYIRRSGMLLGVSYRKQIAFHHQWEDACIAMDDVDGQYGLKTLLGCNDLSHDEKLIARNALRLMYPYWGVPDEKPSMHTIFDKLRMLFNGTPLDISDSLILKINLSGRFGDGGIHKAALAQRPDLYHEILSEPQGVISGVCKEILSLKPEQLGYADFAVFMAIKKLDLGKQMIEGFSPEEFIIRLDAGLKDYQAGRPNTSVLADEMLTGLSDAFEMISQTHTWDYSKLQGCSQLTSLAMVRGGGSMKKLPDMGRSKRAVFLEDELGI</sequence>
<gene>
    <name evidence="1" type="ORF">JEU22_01810</name>
</gene>
<protein>
    <submittedName>
        <fullName evidence="1">Uncharacterized protein</fullName>
    </submittedName>
</protein>
<dbReference type="AlphaFoldDB" id="A0A8I1EBB7"/>
<evidence type="ECO:0000313" key="1">
    <source>
        <dbReference type="EMBL" id="MBI6882635.1"/>
    </source>
</evidence>
<proteinExistence type="predicted"/>
<organism evidence="1 2">
    <name type="scientific">Pseudomonas putida</name>
    <name type="common">Arthrobacter siderocapsulatus</name>
    <dbReference type="NCBI Taxonomy" id="303"/>
    <lineage>
        <taxon>Bacteria</taxon>
        <taxon>Pseudomonadati</taxon>
        <taxon>Pseudomonadota</taxon>
        <taxon>Gammaproteobacteria</taxon>
        <taxon>Pseudomonadales</taxon>
        <taxon>Pseudomonadaceae</taxon>
        <taxon>Pseudomonas</taxon>
    </lineage>
</organism>
<name>A0A8I1EBB7_PSEPU</name>
<reference evidence="1" key="1">
    <citation type="submission" date="2020-12" db="EMBL/GenBank/DDBJ databases">
        <title>Enhanced detection system for hospital associated transmission using whole genome sequencing surveillance.</title>
        <authorList>
            <person name="Harrison L.H."/>
            <person name="Van Tyne D."/>
            <person name="Marsh J.W."/>
            <person name="Griffith M.P."/>
            <person name="Snyder D.J."/>
            <person name="Cooper V.S."/>
            <person name="Mustapha M."/>
        </authorList>
    </citation>
    <scope>NUCLEOTIDE SEQUENCE</scope>
    <source>
        <strain evidence="1">PSB00042</strain>
    </source>
</reference>
<evidence type="ECO:0000313" key="2">
    <source>
        <dbReference type="Proteomes" id="UP000637061"/>
    </source>
</evidence>
<comment type="caution">
    <text evidence="1">The sequence shown here is derived from an EMBL/GenBank/DDBJ whole genome shotgun (WGS) entry which is preliminary data.</text>
</comment>